<dbReference type="EMBL" id="UHJJ01000001">
    <property type="protein sequence ID" value="SUQ12277.1"/>
    <property type="molecule type" value="Genomic_DNA"/>
</dbReference>
<feature type="transmembrane region" description="Helical" evidence="1">
    <location>
        <begin position="67"/>
        <end position="91"/>
    </location>
</feature>
<feature type="transmembrane region" description="Helical" evidence="1">
    <location>
        <begin position="103"/>
        <end position="123"/>
    </location>
</feature>
<keyword evidence="1" id="KW-0472">Membrane</keyword>
<dbReference type="AlphaFoldDB" id="A0A316A348"/>
<evidence type="ECO:0000313" key="3">
    <source>
        <dbReference type="Proteomes" id="UP000254051"/>
    </source>
</evidence>
<feature type="transmembrane region" description="Helical" evidence="1">
    <location>
        <begin position="157"/>
        <end position="182"/>
    </location>
</feature>
<feature type="transmembrane region" description="Helical" evidence="1">
    <location>
        <begin position="189"/>
        <end position="211"/>
    </location>
</feature>
<proteinExistence type="predicted"/>
<accession>A0A316A348</accession>
<protein>
    <submittedName>
        <fullName evidence="2">Uncharacterized protein</fullName>
    </submittedName>
</protein>
<dbReference type="Proteomes" id="UP000254051">
    <property type="component" value="Unassembled WGS sequence"/>
</dbReference>
<name>A0A316A348_9FIRM</name>
<sequence length="280" mass="32104">MLLADFFGVVIASIYFVIMVEVYILLCWKKIWNSIELLICHYRRIRSRNFYYIIDNKKKKEKDSRKAWVNELNSLSGSAYIIVFLVLAAISTLLSKQMGAVEIVLIMIFGSVMIWGAYLWLLYRIPWVSYIIFVTMPFILAIIITSAKYNISSINLWITTICVMSAIIFQTFFVVMTPIFLLHSLKSKILLVSAIITIISALISLIVSAWIQSRIPAFEMNTVYAELVNGGYLSDSLVAIVDENKIIVEDIMKYVYERIGSEYVSTVESVINLSFWCISL</sequence>
<keyword evidence="3" id="KW-1185">Reference proteome</keyword>
<feature type="transmembrane region" description="Helical" evidence="1">
    <location>
        <begin position="6"/>
        <end position="28"/>
    </location>
</feature>
<evidence type="ECO:0000256" key="1">
    <source>
        <dbReference type="SAM" id="Phobius"/>
    </source>
</evidence>
<feature type="transmembrane region" description="Helical" evidence="1">
    <location>
        <begin position="130"/>
        <end position="151"/>
    </location>
</feature>
<evidence type="ECO:0000313" key="2">
    <source>
        <dbReference type="EMBL" id="SUQ12277.1"/>
    </source>
</evidence>
<keyword evidence="1" id="KW-0812">Transmembrane</keyword>
<organism evidence="2 3">
    <name type="scientific">Faecalicatena contorta</name>
    <dbReference type="NCBI Taxonomy" id="39482"/>
    <lineage>
        <taxon>Bacteria</taxon>
        <taxon>Bacillati</taxon>
        <taxon>Bacillota</taxon>
        <taxon>Clostridia</taxon>
        <taxon>Lachnospirales</taxon>
        <taxon>Lachnospiraceae</taxon>
        <taxon>Faecalicatena</taxon>
    </lineage>
</organism>
<keyword evidence="1" id="KW-1133">Transmembrane helix</keyword>
<gene>
    <name evidence="2" type="ORF">SAMN05216529_101167</name>
</gene>
<reference evidence="3" key="1">
    <citation type="submission" date="2017-07" db="EMBL/GenBank/DDBJ databases">
        <authorList>
            <person name="Varghese N."/>
            <person name="Submissions S."/>
        </authorList>
    </citation>
    <scope>NUCLEOTIDE SEQUENCE [LARGE SCALE GENOMIC DNA]</scope>
    <source>
        <strain evidence="3">NLAE-zl-C134</strain>
    </source>
</reference>